<keyword evidence="1" id="KW-0436">Ligase</keyword>
<protein>
    <submittedName>
        <fullName evidence="3">DNA_ligase_A_N domain-containing protein</fullName>
    </submittedName>
</protein>
<dbReference type="Gene3D" id="1.10.3260.10">
    <property type="entry name" value="DNA ligase, ATP-dependent, N-terminal domain"/>
    <property type="match status" value="1"/>
</dbReference>
<feature type="domain" description="DNA ligase ATP-dependent N-terminal" evidence="2">
    <location>
        <begin position="42"/>
        <end position="141"/>
    </location>
</feature>
<evidence type="ECO:0000259" key="2">
    <source>
        <dbReference type="Pfam" id="PF04675"/>
    </source>
</evidence>
<reference evidence="3" key="2">
    <citation type="submission" date="2022-06" db="UniProtKB">
        <authorList>
            <consortium name="EnsemblMetazoa"/>
        </authorList>
    </citation>
    <scope>IDENTIFICATION</scope>
    <source>
        <strain evidence="3">DF5081</strain>
    </source>
</reference>
<keyword evidence="4" id="KW-1185">Reference proteome</keyword>
<accession>A0A8R1E8J5</accession>
<evidence type="ECO:0000313" key="4">
    <source>
        <dbReference type="Proteomes" id="UP000005237"/>
    </source>
</evidence>
<proteinExistence type="predicted"/>
<sequence length="161" mass="18416">MPDMLPPLNVRKTESVTKLGKIGFPVNTESRNYETDNIFFTAQILDTDESKIQKYVTKSNDIALSIGHAHDKKVKNEKCGWSLQKLERYLEKLSGLDEDDARLNHLKFAAKRMRYDELEVLIRLIRKDLDTDADAKTILKGVNEKAFSVFEQDGLDGVVEK</sequence>
<dbReference type="GO" id="GO:0006281">
    <property type="term" value="P:DNA repair"/>
    <property type="evidence" value="ECO:0007669"/>
    <property type="project" value="InterPro"/>
</dbReference>
<dbReference type="GO" id="GO:0006310">
    <property type="term" value="P:DNA recombination"/>
    <property type="evidence" value="ECO:0007669"/>
    <property type="project" value="InterPro"/>
</dbReference>
<organism evidence="3 4">
    <name type="scientific">Caenorhabditis japonica</name>
    <dbReference type="NCBI Taxonomy" id="281687"/>
    <lineage>
        <taxon>Eukaryota</taxon>
        <taxon>Metazoa</taxon>
        <taxon>Ecdysozoa</taxon>
        <taxon>Nematoda</taxon>
        <taxon>Chromadorea</taxon>
        <taxon>Rhabditida</taxon>
        <taxon>Rhabditina</taxon>
        <taxon>Rhabditomorpha</taxon>
        <taxon>Rhabditoidea</taxon>
        <taxon>Rhabditidae</taxon>
        <taxon>Peloderinae</taxon>
        <taxon>Caenorhabditis</taxon>
    </lineage>
</organism>
<dbReference type="InterPro" id="IPR036599">
    <property type="entry name" value="DNA_ligase_N_sf"/>
</dbReference>
<reference evidence="4" key="1">
    <citation type="submission" date="2010-08" db="EMBL/GenBank/DDBJ databases">
        <authorList>
            <consortium name="Caenorhabditis japonica Sequencing Consortium"/>
            <person name="Wilson R.K."/>
        </authorList>
    </citation>
    <scope>NUCLEOTIDE SEQUENCE [LARGE SCALE GENOMIC DNA]</scope>
    <source>
        <strain evidence="4">DF5081</strain>
    </source>
</reference>
<evidence type="ECO:0000256" key="1">
    <source>
        <dbReference type="ARBA" id="ARBA00022598"/>
    </source>
</evidence>
<dbReference type="AlphaFoldDB" id="A0A8R1E8J5"/>
<dbReference type="GO" id="GO:0003910">
    <property type="term" value="F:DNA ligase (ATP) activity"/>
    <property type="evidence" value="ECO:0007669"/>
    <property type="project" value="InterPro"/>
</dbReference>
<dbReference type="InterPro" id="IPR012308">
    <property type="entry name" value="DNA_ligase_ATP-dep_N"/>
</dbReference>
<dbReference type="Proteomes" id="UP000005237">
    <property type="component" value="Unassembled WGS sequence"/>
</dbReference>
<name>A0A8R1E8J5_CAEJA</name>
<dbReference type="GO" id="GO:0003677">
    <property type="term" value="F:DNA binding"/>
    <property type="evidence" value="ECO:0007669"/>
    <property type="project" value="InterPro"/>
</dbReference>
<dbReference type="EnsemblMetazoa" id="CJA23920.1">
    <property type="protein sequence ID" value="CJA23920.1"/>
    <property type="gene ID" value="WBGene00179492"/>
</dbReference>
<evidence type="ECO:0000313" key="3">
    <source>
        <dbReference type="EnsemblMetazoa" id="CJA23920.1"/>
    </source>
</evidence>
<dbReference type="Pfam" id="PF04675">
    <property type="entry name" value="DNA_ligase_A_N"/>
    <property type="match status" value="1"/>
</dbReference>